<dbReference type="NCBIfam" id="TIGR03725">
    <property type="entry name" value="T6A_YeaZ"/>
    <property type="match status" value="1"/>
</dbReference>
<protein>
    <submittedName>
        <fullName evidence="2">tRNA (Adenosine(37)-N6)-threonylcarbamoyltransferase complex dimerization subunit type 1 TsaB</fullName>
    </submittedName>
</protein>
<dbReference type="GO" id="GO:0016740">
    <property type="term" value="F:transferase activity"/>
    <property type="evidence" value="ECO:0007669"/>
    <property type="project" value="UniProtKB-KW"/>
</dbReference>
<accession>A0A2K2H902</accession>
<dbReference type="PANTHER" id="PTHR11735">
    <property type="entry name" value="TRNA N6-ADENOSINE THREONYLCARBAMOYLTRANSFERASE"/>
    <property type="match status" value="1"/>
</dbReference>
<dbReference type="GO" id="GO:0002949">
    <property type="term" value="P:tRNA threonylcarbamoyladenosine modification"/>
    <property type="evidence" value="ECO:0007669"/>
    <property type="project" value="InterPro"/>
</dbReference>
<dbReference type="SUPFAM" id="SSF53067">
    <property type="entry name" value="Actin-like ATPase domain"/>
    <property type="match status" value="2"/>
</dbReference>
<dbReference type="Gene3D" id="3.30.420.40">
    <property type="match status" value="2"/>
</dbReference>
<dbReference type="GO" id="GO:0005829">
    <property type="term" value="C:cytosol"/>
    <property type="evidence" value="ECO:0007669"/>
    <property type="project" value="TreeGrafter"/>
</dbReference>
<keyword evidence="2" id="KW-0808">Transferase</keyword>
<dbReference type="CDD" id="cd24032">
    <property type="entry name" value="ASKHA_NBD_TsaB"/>
    <property type="match status" value="1"/>
</dbReference>
<dbReference type="InterPro" id="IPR022496">
    <property type="entry name" value="T6A_TsaB"/>
</dbReference>
<dbReference type="AlphaFoldDB" id="A0A2K2H902"/>
<proteinExistence type="predicted"/>
<evidence type="ECO:0000259" key="1">
    <source>
        <dbReference type="Pfam" id="PF00814"/>
    </source>
</evidence>
<evidence type="ECO:0000313" key="3">
    <source>
        <dbReference type="Proteomes" id="UP000236340"/>
    </source>
</evidence>
<dbReference type="InterPro" id="IPR043129">
    <property type="entry name" value="ATPase_NBD"/>
</dbReference>
<name>A0A2K2H902_9BACT</name>
<organism evidence="2 3">
    <name type="scientific">Geothermobacter hydrogeniphilus</name>
    <dbReference type="NCBI Taxonomy" id="1969733"/>
    <lineage>
        <taxon>Bacteria</taxon>
        <taxon>Pseudomonadati</taxon>
        <taxon>Thermodesulfobacteriota</taxon>
        <taxon>Desulfuromonadia</taxon>
        <taxon>Desulfuromonadales</taxon>
        <taxon>Geothermobacteraceae</taxon>
        <taxon>Geothermobacter</taxon>
    </lineage>
</organism>
<dbReference type="Proteomes" id="UP000236340">
    <property type="component" value="Unassembled WGS sequence"/>
</dbReference>
<evidence type="ECO:0000313" key="2">
    <source>
        <dbReference type="EMBL" id="PNU19786.1"/>
    </source>
</evidence>
<dbReference type="InterPro" id="IPR000905">
    <property type="entry name" value="Gcp-like_dom"/>
</dbReference>
<dbReference type="Pfam" id="PF00814">
    <property type="entry name" value="TsaD"/>
    <property type="match status" value="1"/>
</dbReference>
<feature type="domain" description="Gcp-like" evidence="1">
    <location>
        <begin position="57"/>
        <end position="248"/>
    </location>
</feature>
<sequence>MTISPVWICSEACSTGSREGRVADYLLAVDTSTPGGSVALYDGDQLLAEFFRRLPGTHSDWLLAAIEQLLGTAGLQVEDLGLLAVVRGPGSFTGLRVGMATVKGLAIGSGVPVVGLSSLTVLAAAVPFARMPVCTMLDARKKEVYAGLFDTSRGRPVALGEERVLAPERLLETLNGDVLFVGDGALAYRTLIIARLGERAHFVTTALAAPRAGLLGSLARDAAASVGTASPEALTPLYLRASEAEINWEKRHSAG</sequence>
<reference evidence="2 3" key="1">
    <citation type="journal article" date="2018" name="Genome Announc.">
        <title>Genome Sequence of Geothermobacter sp. HR-1 Iron Reducer from the Loihi Seamount.</title>
        <authorList>
            <person name="Smith H."/>
            <person name="Abuyen K."/>
            <person name="Tremblay J."/>
            <person name="Savalia P."/>
            <person name="Perez-Rodriguez I."/>
            <person name="Emerson D."/>
            <person name="Tully B."/>
            <person name="Amend J."/>
        </authorList>
    </citation>
    <scope>NUCLEOTIDE SEQUENCE [LARGE SCALE GENOMIC DNA]</scope>
    <source>
        <strain evidence="2 3">HR-1</strain>
    </source>
</reference>
<comment type="caution">
    <text evidence="2">The sequence shown here is derived from an EMBL/GenBank/DDBJ whole genome shotgun (WGS) entry which is preliminary data.</text>
</comment>
<dbReference type="PANTHER" id="PTHR11735:SF11">
    <property type="entry name" value="TRNA THREONYLCARBAMOYLADENOSINE BIOSYNTHESIS PROTEIN TSAB"/>
    <property type="match status" value="1"/>
</dbReference>
<gene>
    <name evidence="2" type="primary">tsaB</name>
    <name evidence="2" type="ORF">C2E25_10770</name>
</gene>
<dbReference type="EMBL" id="PPFX01000023">
    <property type="protein sequence ID" value="PNU19786.1"/>
    <property type="molecule type" value="Genomic_DNA"/>
</dbReference>